<dbReference type="GO" id="GO:0008270">
    <property type="term" value="F:zinc ion binding"/>
    <property type="evidence" value="ECO:0007669"/>
    <property type="project" value="UniProtKB-KW"/>
</dbReference>
<comment type="catalytic activity">
    <reaction evidence="12">
        <text>ssDNA + n NTP = ssDNA/pppN(pN)n-1 hybrid + (n-1) diphosphate.</text>
        <dbReference type="EC" id="2.7.7.101"/>
    </reaction>
</comment>
<dbReference type="GO" id="GO:0005737">
    <property type="term" value="C:cytoplasm"/>
    <property type="evidence" value="ECO:0007669"/>
    <property type="project" value="TreeGrafter"/>
</dbReference>
<evidence type="ECO:0000256" key="12">
    <source>
        <dbReference type="HAMAP-Rule" id="MF_00974"/>
    </source>
</evidence>
<dbReference type="Gene3D" id="3.40.1360.10">
    <property type="match status" value="1"/>
</dbReference>
<evidence type="ECO:0000256" key="10">
    <source>
        <dbReference type="ARBA" id="ARBA00023125"/>
    </source>
</evidence>
<dbReference type="Pfam" id="PF13155">
    <property type="entry name" value="Toprim_2"/>
    <property type="match status" value="1"/>
</dbReference>
<feature type="domain" description="Toprim" evidence="14">
    <location>
        <begin position="257"/>
        <end position="339"/>
    </location>
</feature>
<dbReference type="Proteomes" id="UP000252132">
    <property type="component" value="Unassembled WGS sequence"/>
</dbReference>
<accession>A0A368E3Z1</accession>
<dbReference type="InterPro" id="IPR013264">
    <property type="entry name" value="DNAG_N"/>
</dbReference>
<dbReference type="InterPro" id="IPR050219">
    <property type="entry name" value="DnaG_primase"/>
</dbReference>
<dbReference type="FunFam" id="3.90.580.10:FF:000001">
    <property type="entry name" value="DNA primase"/>
    <property type="match status" value="1"/>
</dbReference>
<comment type="caution">
    <text evidence="12">Lacks conserved residue(s) required for the propagation of feature annotation.</text>
</comment>
<dbReference type="GO" id="GO:0006269">
    <property type="term" value="P:DNA replication, synthesis of primer"/>
    <property type="evidence" value="ECO:0007669"/>
    <property type="project" value="UniProtKB-UniRule"/>
</dbReference>
<evidence type="ECO:0000313" key="16">
    <source>
        <dbReference type="Proteomes" id="UP000252132"/>
    </source>
</evidence>
<dbReference type="InterPro" id="IPR006295">
    <property type="entry name" value="DNA_primase_DnaG"/>
</dbReference>
<dbReference type="PROSITE" id="PS50880">
    <property type="entry name" value="TOPRIM"/>
    <property type="match status" value="1"/>
</dbReference>
<dbReference type="Gene3D" id="3.90.580.10">
    <property type="entry name" value="Zinc finger, CHC2-type domain"/>
    <property type="match status" value="1"/>
</dbReference>
<name>A0A368E3Z1_9PROT</name>
<dbReference type="HAMAP" id="MF_00974">
    <property type="entry name" value="DNA_primase_DnaG"/>
    <property type="match status" value="1"/>
</dbReference>
<keyword evidence="7" id="KW-0863">Zinc-finger</keyword>
<dbReference type="GO" id="GO:0000428">
    <property type="term" value="C:DNA-directed RNA polymerase complex"/>
    <property type="evidence" value="ECO:0007669"/>
    <property type="project" value="UniProtKB-KW"/>
</dbReference>
<dbReference type="NCBIfam" id="TIGR01391">
    <property type="entry name" value="dnaG"/>
    <property type="match status" value="1"/>
</dbReference>
<dbReference type="PANTHER" id="PTHR30313">
    <property type="entry name" value="DNA PRIMASE"/>
    <property type="match status" value="1"/>
</dbReference>
<dbReference type="FunFam" id="3.40.1360.10:FF:000002">
    <property type="entry name" value="DNA primase"/>
    <property type="match status" value="1"/>
</dbReference>
<keyword evidence="4 12" id="KW-0548">Nucleotidyltransferase</keyword>
<dbReference type="SUPFAM" id="SSF57783">
    <property type="entry name" value="Zinc beta-ribbon"/>
    <property type="match status" value="1"/>
</dbReference>
<protein>
    <recommendedName>
        <fullName evidence="12 13">DNA primase</fullName>
        <ecNumber evidence="12">2.7.7.101</ecNumber>
    </recommendedName>
</protein>
<keyword evidence="6 13" id="KW-0479">Metal-binding</keyword>
<keyword evidence="1 12" id="KW-0240">DNA-directed RNA polymerase</keyword>
<proteinExistence type="inferred from homology"/>
<evidence type="ECO:0000256" key="8">
    <source>
        <dbReference type="ARBA" id="ARBA00022833"/>
    </source>
</evidence>
<dbReference type="InterPro" id="IPR002694">
    <property type="entry name" value="Znf_CHC2"/>
</dbReference>
<comment type="cofactor">
    <cofactor evidence="13">
        <name>Zn(2+)</name>
        <dbReference type="ChEBI" id="CHEBI:29105"/>
    </cofactor>
    <text evidence="13">Binds 1 zinc ion per monomer.</text>
</comment>
<dbReference type="GO" id="GO:1990077">
    <property type="term" value="C:primosome complex"/>
    <property type="evidence" value="ECO:0007669"/>
    <property type="project" value="UniProtKB-KW"/>
</dbReference>
<dbReference type="AlphaFoldDB" id="A0A368E3Z1"/>
<dbReference type="SMART" id="SM00493">
    <property type="entry name" value="TOPRIM"/>
    <property type="match status" value="1"/>
</dbReference>
<dbReference type="EMBL" id="QOQF01000002">
    <property type="protein sequence ID" value="RCL78283.1"/>
    <property type="molecule type" value="Genomic_DNA"/>
</dbReference>
<keyword evidence="8 13" id="KW-0862">Zinc</keyword>
<organism evidence="15 16">
    <name type="scientific">PS1 clade bacterium</name>
    <dbReference type="NCBI Taxonomy" id="2175152"/>
    <lineage>
        <taxon>Bacteria</taxon>
        <taxon>Pseudomonadati</taxon>
        <taxon>Pseudomonadota</taxon>
        <taxon>Alphaproteobacteria</taxon>
        <taxon>PS1 clade</taxon>
    </lineage>
</organism>
<dbReference type="Gene3D" id="3.90.980.10">
    <property type="entry name" value="DNA primase, catalytic core, N-terminal domain"/>
    <property type="match status" value="1"/>
</dbReference>
<dbReference type="InterPro" id="IPR030846">
    <property type="entry name" value="DnaG_bac"/>
</dbReference>
<evidence type="ECO:0000256" key="11">
    <source>
        <dbReference type="ARBA" id="ARBA00023163"/>
    </source>
</evidence>
<dbReference type="PANTHER" id="PTHR30313:SF2">
    <property type="entry name" value="DNA PRIMASE"/>
    <property type="match status" value="1"/>
</dbReference>
<reference evidence="15 16" key="1">
    <citation type="journal article" date="2018" name="Microbiome">
        <title>Fine metagenomic profile of the Mediterranean stratified and mixed water columns revealed by assembly and recruitment.</title>
        <authorList>
            <person name="Haro-Moreno J.M."/>
            <person name="Lopez-Perez M."/>
            <person name="De La Torre J.R."/>
            <person name="Picazo A."/>
            <person name="Camacho A."/>
            <person name="Rodriguez-Valera F."/>
        </authorList>
    </citation>
    <scope>NUCLEOTIDE SEQUENCE [LARGE SCALE GENOMIC DNA]</scope>
    <source>
        <strain evidence="15">MED-G55</strain>
    </source>
</reference>
<gene>
    <name evidence="12" type="primary">dnaG</name>
    <name evidence="15" type="ORF">DBW69_01030</name>
</gene>
<dbReference type="EC" id="2.7.7.101" evidence="12"/>
<dbReference type="Pfam" id="PF08275">
    <property type="entry name" value="DNAG_N"/>
    <property type="match status" value="1"/>
</dbReference>
<dbReference type="InterPro" id="IPR037068">
    <property type="entry name" value="DNA_primase_core_N_sf"/>
</dbReference>
<keyword evidence="10 12" id="KW-0238">DNA-binding</keyword>
<keyword evidence="3 12" id="KW-0808">Transferase</keyword>
<comment type="caution">
    <text evidence="15">The sequence shown here is derived from an EMBL/GenBank/DDBJ whole genome shotgun (WGS) entry which is preliminary data.</text>
</comment>
<evidence type="ECO:0000256" key="5">
    <source>
        <dbReference type="ARBA" id="ARBA00022705"/>
    </source>
</evidence>
<dbReference type="PIRSF" id="PIRSF002811">
    <property type="entry name" value="DnaG"/>
    <property type="match status" value="1"/>
</dbReference>
<evidence type="ECO:0000256" key="2">
    <source>
        <dbReference type="ARBA" id="ARBA00022515"/>
    </source>
</evidence>
<keyword evidence="2 12" id="KW-0639">Primosome</keyword>
<evidence type="ECO:0000256" key="9">
    <source>
        <dbReference type="ARBA" id="ARBA00022842"/>
    </source>
</evidence>
<comment type="subunit">
    <text evidence="12">Monomer. Interacts with DnaB.</text>
</comment>
<evidence type="ECO:0000313" key="15">
    <source>
        <dbReference type="EMBL" id="RCL78283.1"/>
    </source>
</evidence>
<evidence type="ECO:0000256" key="6">
    <source>
        <dbReference type="ARBA" id="ARBA00022723"/>
    </source>
</evidence>
<dbReference type="SMART" id="SM00400">
    <property type="entry name" value="ZnF_CHCC"/>
    <property type="match status" value="1"/>
</dbReference>
<keyword evidence="5 12" id="KW-0235">DNA replication</keyword>
<dbReference type="InterPro" id="IPR034151">
    <property type="entry name" value="TOPRIM_DnaG_bac"/>
</dbReference>
<evidence type="ECO:0000256" key="4">
    <source>
        <dbReference type="ARBA" id="ARBA00022695"/>
    </source>
</evidence>
<keyword evidence="9" id="KW-0460">Magnesium</keyword>
<sequence>MAYPRSFIEEIKNRVSVSDIVGQKVKLTRRGREFVGLSPFKNERTPSFTVNDEKQFYHCFSTGKHGTVFDFLMETEGLGFPEAVERLAARAGIQVPAQDPRMVEKEEKNASLIDICEMASVYFKTRLGGAAGREAFDYLVKRGLDDTLIQSFGLGYAPGDRVGLVKHLKDQGVADKDIIEAGLAVQPEGRSDLIDRFRNRVIFPITDSRDRVIAFGGRALEASVPAKYLNSPETPLFHKGRVLYNFAKARQSAFDTKTLLVVEGYMDVIGLARGGFNNAVASLGTAVTEEQISLLWRLVQEPVLCLDGDEAGLRAAYRVIDRALPLLKPGYSLRFAVLPQGKDPDDLVREGGAEAFNNVLERANSLIDMLWERELAYAPYDTPERRAAFSDRLRKAVRQIEHIDVRKFYGEEIKKRLDELFAPANRANRGPQANGGQFYGSNYGGGYSRQRGGGKFYKFKSGASAEARRSALASGAVMLPPREAMIMLAFIRHSNQLSTHLSQLEKLDFVTDDLKSLRDAIVDAISHNAPLDSGGLKGHLIGIGYENLMTRLEQLPDARMLVFVRPESDPEDVVSGWLDAVELQHRLITLTAEKREAETDLASDTTQENFERLMAIENEISTLESKTLN</sequence>
<dbReference type="InterPro" id="IPR006171">
    <property type="entry name" value="TOPRIM_dom"/>
</dbReference>
<dbReference type="GO" id="GO:0003899">
    <property type="term" value="F:DNA-directed RNA polymerase activity"/>
    <property type="evidence" value="ECO:0007669"/>
    <property type="project" value="UniProtKB-UniRule"/>
</dbReference>
<comment type="similarity">
    <text evidence="12 13">Belongs to the DnaG primase family.</text>
</comment>
<evidence type="ECO:0000256" key="7">
    <source>
        <dbReference type="ARBA" id="ARBA00022771"/>
    </source>
</evidence>
<evidence type="ECO:0000256" key="13">
    <source>
        <dbReference type="PIRNR" id="PIRNR002811"/>
    </source>
</evidence>
<evidence type="ECO:0000256" key="3">
    <source>
        <dbReference type="ARBA" id="ARBA00022679"/>
    </source>
</evidence>
<dbReference type="GO" id="GO:0003677">
    <property type="term" value="F:DNA binding"/>
    <property type="evidence" value="ECO:0007669"/>
    <property type="project" value="UniProtKB-KW"/>
</dbReference>
<keyword evidence="11 12" id="KW-0804">Transcription</keyword>
<dbReference type="InterPro" id="IPR036977">
    <property type="entry name" value="DNA_primase_Znf_CHC2"/>
</dbReference>
<evidence type="ECO:0000256" key="1">
    <source>
        <dbReference type="ARBA" id="ARBA00022478"/>
    </source>
</evidence>
<dbReference type="CDD" id="cd03364">
    <property type="entry name" value="TOPRIM_DnaG_primases"/>
    <property type="match status" value="1"/>
</dbReference>
<dbReference type="Pfam" id="PF01807">
    <property type="entry name" value="Zn_ribbon_DnaG"/>
    <property type="match status" value="1"/>
</dbReference>
<evidence type="ECO:0000259" key="14">
    <source>
        <dbReference type="PROSITE" id="PS50880"/>
    </source>
</evidence>
<comment type="function">
    <text evidence="12 13">RNA polymerase that catalyzes the synthesis of short RNA molecules used as primers for DNA polymerase during DNA replication.</text>
</comment>
<dbReference type="SUPFAM" id="SSF56731">
    <property type="entry name" value="DNA primase core"/>
    <property type="match status" value="1"/>
</dbReference>